<evidence type="ECO:0000313" key="1">
    <source>
        <dbReference type="EMBL" id="PIL22064.1"/>
    </source>
</evidence>
<name>A0A2G8RKF5_9RHOB</name>
<organism evidence="1 2">
    <name type="scientific">Puniceibacterium antarcticum</name>
    <dbReference type="NCBI Taxonomy" id="1206336"/>
    <lineage>
        <taxon>Bacteria</taxon>
        <taxon>Pseudomonadati</taxon>
        <taxon>Pseudomonadota</taxon>
        <taxon>Alphaproteobacteria</taxon>
        <taxon>Rhodobacterales</taxon>
        <taxon>Paracoccaceae</taxon>
        <taxon>Puniceibacterium</taxon>
    </lineage>
</organism>
<dbReference type="AlphaFoldDB" id="A0A2G8RKF5"/>
<accession>A0A2G8RKF5</accession>
<proteinExistence type="predicted"/>
<dbReference type="EMBL" id="AWWI01000016">
    <property type="protein sequence ID" value="PIL22064.1"/>
    <property type="molecule type" value="Genomic_DNA"/>
</dbReference>
<dbReference type="Proteomes" id="UP000231259">
    <property type="component" value="Unassembled WGS sequence"/>
</dbReference>
<evidence type="ECO:0000313" key="2">
    <source>
        <dbReference type="Proteomes" id="UP000231259"/>
    </source>
</evidence>
<reference evidence="1 2" key="1">
    <citation type="submission" date="2013-09" db="EMBL/GenBank/DDBJ databases">
        <title>Genome sequencing of Phaeobacter antarcticus sp. nov. SM1211.</title>
        <authorList>
            <person name="Zhang X.-Y."/>
            <person name="Liu C."/>
            <person name="Chen X.-L."/>
            <person name="Xie B.-B."/>
            <person name="Qin Q.-L."/>
            <person name="Rong J.-C."/>
            <person name="Zhang Y.-Z."/>
        </authorList>
    </citation>
    <scope>NUCLEOTIDE SEQUENCE [LARGE SCALE GENOMIC DNA]</scope>
    <source>
        <strain evidence="1 2">SM1211</strain>
    </source>
</reference>
<protein>
    <submittedName>
        <fullName evidence="1">Uncharacterized protein</fullName>
    </submittedName>
</protein>
<keyword evidence="2" id="KW-1185">Reference proteome</keyword>
<comment type="caution">
    <text evidence="1">The sequence shown here is derived from an EMBL/GenBank/DDBJ whole genome shotgun (WGS) entry which is preliminary data.</text>
</comment>
<gene>
    <name evidence="1" type="ORF">P775_00950</name>
</gene>
<dbReference type="RefSeq" id="WP_099909193.1">
    <property type="nucleotide sequence ID" value="NZ_AWWI01000016.1"/>
</dbReference>
<sequence>MSTVNDLMTYLNKSLALVLPVLPLGRWTAALTSLWSAPVENWADGEPVPAIVDVVLPVPITMPIAGGKLQMSEAHISIAKSASFKGAGNLPPQS</sequence>